<reference evidence="6" key="1">
    <citation type="journal article" date="2023" name="Mol. Phylogenet. Evol.">
        <title>Genome-scale phylogeny and comparative genomics of the fungal order Sordariales.</title>
        <authorList>
            <person name="Hensen N."/>
            <person name="Bonometti L."/>
            <person name="Westerberg I."/>
            <person name="Brannstrom I.O."/>
            <person name="Guillou S."/>
            <person name="Cros-Aarteil S."/>
            <person name="Calhoun S."/>
            <person name="Haridas S."/>
            <person name="Kuo A."/>
            <person name="Mondo S."/>
            <person name="Pangilinan J."/>
            <person name="Riley R."/>
            <person name="LaButti K."/>
            <person name="Andreopoulos B."/>
            <person name="Lipzen A."/>
            <person name="Chen C."/>
            <person name="Yan M."/>
            <person name="Daum C."/>
            <person name="Ng V."/>
            <person name="Clum A."/>
            <person name="Steindorff A."/>
            <person name="Ohm R.A."/>
            <person name="Martin F."/>
            <person name="Silar P."/>
            <person name="Natvig D.O."/>
            <person name="Lalanne C."/>
            <person name="Gautier V."/>
            <person name="Ament-Velasquez S.L."/>
            <person name="Kruys A."/>
            <person name="Hutchinson M.I."/>
            <person name="Powell A.J."/>
            <person name="Barry K."/>
            <person name="Miller A.N."/>
            <person name="Grigoriev I.V."/>
            <person name="Debuchy R."/>
            <person name="Gladieux P."/>
            <person name="Hiltunen Thoren M."/>
            <person name="Johannesson H."/>
        </authorList>
    </citation>
    <scope>NUCLEOTIDE SEQUENCE</scope>
    <source>
        <strain evidence="6">CBS 168.71</strain>
    </source>
</reference>
<dbReference type="GeneID" id="87838408"/>
<dbReference type="InterPro" id="IPR012132">
    <property type="entry name" value="GMC_OxRdtase"/>
</dbReference>
<keyword evidence="2" id="KW-0274">FAD</keyword>
<dbReference type="PIRSF" id="PIRSF000137">
    <property type="entry name" value="Alcohol_oxidase"/>
    <property type="match status" value="1"/>
</dbReference>
<dbReference type="GO" id="GO:0016614">
    <property type="term" value="F:oxidoreductase activity, acting on CH-OH group of donors"/>
    <property type="evidence" value="ECO:0007669"/>
    <property type="project" value="InterPro"/>
</dbReference>
<dbReference type="AlphaFoldDB" id="A0AAE0HNP6"/>
<dbReference type="Pfam" id="PF13450">
    <property type="entry name" value="NAD_binding_8"/>
    <property type="match status" value="1"/>
</dbReference>
<comment type="caution">
    <text evidence="6">The sequence shown here is derived from an EMBL/GenBank/DDBJ whole genome shotgun (WGS) entry which is preliminary data.</text>
</comment>
<feature type="domain" description="Glucose-methanol-choline oxidoreductase C-terminal" evidence="5">
    <location>
        <begin position="524"/>
        <end position="652"/>
    </location>
</feature>
<gene>
    <name evidence="6" type="ORF">B0H64DRAFT_351245</name>
</gene>
<dbReference type="Pfam" id="PF00732">
    <property type="entry name" value="GMC_oxred_N"/>
    <property type="match status" value="1"/>
</dbReference>
<feature type="signal peptide" evidence="3">
    <location>
        <begin position="1"/>
        <end position="19"/>
    </location>
</feature>
<keyword evidence="2" id="KW-0285">Flavoprotein</keyword>
<organism evidence="6 7">
    <name type="scientific">Chaetomium fimeti</name>
    <dbReference type="NCBI Taxonomy" id="1854472"/>
    <lineage>
        <taxon>Eukaryota</taxon>
        <taxon>Fungi</taxon>
        <taxon>Dikarya</taxon>
        <taxon>Ascomycota</taxon>
        <taxon>Pezizomycotina</taxon>
        <taxon>Sordariomycetes</taxon>
        <taxon>Sordariomycetidae</taxon>
        <taxon>Sordariales</taxon>
        <taxon>Chaetomiaceae</taxon>
        <taxon>Chaetomium</taxon>
    </lineage>
</organism>
<evidence type="ECO:0000256" key="2">
    <source>
        <dbReference type="PIRSR" id="PIRSR000137-2"/>
    </source>
</evidence>
<dbReference type="Gene3D" id="3.30.560.10">
    <property type="entry name" value="Glucose Oxidase, domain 3"/>
    <property type="match status" value="1"/>
</dbReference>
<accession>A0AAE0HNP6</accession>
<evidence type="ECO:0000313" key="6">
    <source>
        <dbReference type="EMBL" id="KAK3299873.1"/>
    </source>
</evidence>
<keyword evidence="3" id="KW-0732">Signal</keyword>
<keyword evidence="7" id="KW-1185">Reference proteome</keyword>
<dbReference type="PROSITE" id="PS51257">
    <property type="entry name" value="PROKAR_LIPOPROTEIN"/>
    <property type="match status" value="1"/>
</dbReference>
<feature type="domain" description="Glucose-methanol-choline oxidoreductase N-terminal" evidence="4">
    <location>
        <begin position="137"/>
        <end position="417"/>
    </location>
</feature>
<feature type="binding site" evidence="2">
    <location>
        <position position="309"/>
    </location>
    <ligand>
        <name>FAD</name>
        <dbReference type="ChEBI" id="CHEBI:57692"/>
    </ligand>
</feature>
<feature type="chain" id="PRO_5042098622" evidence="3">
    <location>
        <begin position="20"/>
        <end position="676"/>
    </location>
</feature>
<comment type="cofactor">
    <cofactor evidence="2">
        <name>FAD</name>
        <dbReference type="ChEBI" id="CHEBI:57692"/>
    </cofactor>
</comment>
<evidence type="ECO:0000256" key="1">
    <source>
        <dbReference type="ARBA" id="ARBA00010790"/>
    </source>
</evidence>
<dbReference type="GO" id="GO:0050660">
    <property type="term" value="F:flavin adenine dinucleotide binding"/>
    <property type="evidence" value="ECO:0007669"/>
    <property type="project" value="InterPro"/>
</dbReference>
<proteinExistence type="inferred from homology"/>
<protein>
    <submittedName>
        <fullName evidence="6">GMC oxidoreductase-like protein</fullName>
    </submittedName>
</protein>
<dbReference type="SUPFAM" id="SSF54373">
    <property type="entry name" value="FAD-linked reductases, C-terminal domain"/>
    <property type="match status" value="1"/>
</dbReference>
<dbReference type="RefSeq" id="XP_062663387.1">
    <property type="nucleotide sequence ID" value="XM_062801460.1"/>
</dbReference>
<name>A0AAE0HNP6_9PEZI</name>
<evidence type="ECO:0000313" key="7">
    <source>
        <dbReference type="Proteomes" id="UP001278766"/>
    </source>
</evidence>
<sequence length="676" mass="73361">MRANLIAPWPLAIASCTLAGPTLAGSQPFDTNETYDYIVVGSGPGGAPVASQLSKNGYSVLLLDAGDDQRRNLNTSVALALADVAAEDEKLRWDFFVRYHADDEVQNSNRYLTWETEDGNHYVGQSPPEGARPLGIYYPRSGTLGGCSAHNAGAAIVPQDSFWDYIANITSDASWGHENMRQYFVRLENNTYLPPGTPGHGFDGWLATSTPNPEMAWANRTAELSILGELAATLGHGSDQAHLFERMRTDANSASPDRDQQQGLFNFPFHHTPLGHRTNANDLLEATLAERKTDGSPANPLTIQLESLVTRVLFSHDNDRTSGGANSGSQPRAIGVEYLRGKSLYRADPRSSAGKATTNPTTHKVFARREVILSGGVFNTPQLLKLSGIGPREELDSFGIPVLVDLPGVGARLQDDYEISLAATASVDLGPASPAPVQCTLGVGDDPCIDLWRQGRGPYAIPGPPHATHLRTSVSRDGERDLVLWNPPDVFRGFFPGYSRPQGDPPSTFTFAMAHTQGRNHRGGTVKLRSANPRDVPEIFFDFWAENADVDLQALYEGVEFGRGVLRGVETPVGPFTEFQPCVGEIGTNCTEKATKEFIRRQVYSHHASSSAAIGADDDPFAVLDPRFRVRGVRNLRVVDGSALPRVPSPFPIVGQFMASYKAAEAILEDAATRRD</sequence>
<dbReference type="SUPFAM" id="SSF51905">
    <property type="entry name" value="FAD/NAD(P)-binding domain"/>
    <property type="match status" value="1"/>
</dbReference>
<dbReference type="InterPro" id="IPR007867">
    <property type="entry name" value="GMC_OxRtase_C"/>
</dbReference>
<dbReference type="Pfam" id="PF05199">
    <property type="entry name" value="GMC_oxred_C"/>
    <property type="match status" value="1"/>
</dbReference>
<dbReference type="Gene3D" id="3.50.50.60">
    <property type="entry name" value="FAD/NAD(P)-binding domain"/>
    <property type="match status" value="2"/>
</dbReference>
<dbReference type="InterPro" id="IPR000172">
    <property type="entry name" value="GMC_OxRdtase_N"/>
</dbReference>
<feature type="binding site" evidence="2">
    <location>
        <position position="641"/>
    </location>
    <ligand>
        <name>FAD</name>
        <dbReference type="ChEBI" id="CHEBI:57692"/>
    </ligand>
</feature>
<dbReference type="Proteomes" id="UP001278766">
    <property type="component" value="Unassembled WGS sequence"/>
</dbReference>
<dbReference type="PANTHER" id="PTHR11552">
    <property type="entry name" value="GLUCOSE-METHANOL-CHOLINE GMC OXIDOREDUCTASE"/>
    <property type="match status" value="1"/>
</dbReference>
<evidence type="ECO:0000259" key="5">
    <source>
        <dbReference type="Pfam" id="PF05199"/>
    </source>
</evidence>
<evidence type="ECO:0000256" key="3">
    <source>
        <dbReference type="SAM" id="SignalP"/>
    </source>
</evidence>
<dbReference type="PANTHER" id="PTHR11552:SF80">
    <property type="entry name" value="GMC OXIDOREDUCTASE"/>
    <property type="match status" value="1"/>
</dbReference>
<comment type="similarity">
    <text evidence="1">Belongs to the GMC oxidoreductase family.</text>
</comment>
<dbReference type="InterPro" id="IPR036188">
    <property type="entry name" value="FAD/NAD-bd_sf"/>
</dbReference>
<dbReference type="EMBL" id="JAUEPN010000001">
    <property type="protein sequence ID" value="KAK3299873.1"/>
    <property type="molecule type" value="Genomic_DNA"/>
</dbReference>
<evidence type="ECO:0000259" key="4">
    <source>
        <dbReference type="Pfam" id="PF00732"/>
    </source>
</evidence>
<reference evidence="6" key="2">
    <citation type="submission" date="2023-06" db="EMBL/GenBank/DDBJ databases">
        <authorList>
            <consortium name="Lawrence Berkeley National Laboratory"/>
            <person name="Haridas S."/>
            <person name="Hensen N."/>
            <person name="Bonometti L."/>
            <person name="Westerberg I."/>
            <person name="Brannstrom I.O."/>
            <person name="Guillou S."/>
            <person name="Cros-Aarteil S."/>
            <person name="Calhoun S."/>
            <person name="Kuo A."/>
            <person name="Mondo S."/>
            <person name="Pangilinan J."/>
            <person name="Riley R."/>
            <person name="Labutti K."/>
            <person name="Andreopoulos B."/>
            <person name="Lipzen A."/>
            <person name="Chen C."/>
            <person name="Yanf M."/>
            <person name="Daum C."/>
            <person name="Ng V."/>
            <person name="Clum A."/>
            <person name="Steindorff A."/>
            <person name="Ohm R."/>
            <person name="Martin F."/>
            <person name="Silar P."/>
            <person name="Natvig D."/>
            <person name="Lalanne C."/>
            <person name="Gautier V."/>
            <person name="Ament-Velasquez S.L."/>
            <person name="Kruys A."/>
            <person name="Hutchinson M.I."/>
            <person name="Powell A.J."/>
            <person name="Barry K."/>
            <person name="Miller A.N."/>
            <person name="Grigoriev I.V."/>
            <person name="Debuchy R."/>
            <person name="Gladieux P."/>
            <person name="Thoren M.H."/>
            <person name="Johannesson H."/>
        </authorList>
    </citation>
    <scope>NUCLEOTIDE SEQUENCE</scope>
    <source>
        <strain evidence="6">CBS 168.71</strain>
    </source>
</reference>